<dbReference type="Pfam" id="PF02627">
    <property type="entry name" value="CMD"/>
    <property type="match status" value="1"/>
</dbReference>
<protein>
    <recommendedName>
        <fullName evidence="1">Carboxymuconolactone decarboxylase-like domain-containing protein</fullName>
    </recommendedName>
</protein>
<evidence type="ECO:0000313" key="2">
    <source>
        <dbReference type="EMBL" id="SUZ89751.1"/>
    </source>
</evidence>
<name>A0A381RDX0_9ZZZZ</name>
<feature type="domain" description="Carboxymuconolactone decarboxylase-like" evidence="1">
    <location>
        <begin position="65"/>
        <end position="133"/>
    </location>
</feature>
<reference evidence="2" key="1">
    <citation type="submission" date="2018-05" db="EMBL/GenBank/DDBJ databases">
        <authorList>
            <person name="Lanie J.A."/>
            <person name="Ng W.-L."/>
            <person name="Kazmierczak K.M."/>
            <person name="Andrzejewski T.M."/>
            <person name="Davidsen T.M."/>
            <person name="Wayne K.J."/>
            <person name="Tettelin H."/>
            <person name="Glass J.I."/>
            <person name="Rusch D."/>
            <person name="Podicherti R."/>
            <person name="Tsui H.-C.T."/>
            <person name="Winkler M.E."/>
        </authorList>
    </citation>
    <scope>NUCLEOTIDE SEQUENCE</scope>
</reference>
<accession>A0A381RDX0</accession>
<dbReference type="PANTHER" id="PTHR34846">
    <property type="entry name" value="4-CARBOXYMUCONOLACTONE DECARBOXYLASE FAMILY PROTEIN (AFU_ORTHOLOGUE AFUA_6G11590)"/>
    <property type="match status" value="1"/>
</dbReference>
<dbReference type="Gene3D" id="1.20.1290.10">
    <property type="entry name" value="AhpD-like"/>
    <property type="match status" value="1"/>
</dbReference>
<dbReference type="InterPro" id="IPR029032">
    <property type="entry name" value="AhpD-like"/>
</dbReference>
<dbReference type="AlphaFoldDB" id="A0A381RDX0"/>
<dbReference type="PANTHER" id="PTHR34846:SF5">
    <property type="entry name" value="CARBOXYMUCONOLACTONE DECARBOXYLASE-LIKE DOMAIN-CONTAINING PROTEIN"/>
    <property type="match status" value="1"/>
</dbReference>
<gene>
    <name evidence="2" type="ORF">METZ01_LOCUS42605</name>
</gene>
<dbReference type="EMBL" id="UINC01001838">
    <property type="protein sequence ID" value="SUZ89751.1"/>
    <property type="molecule type" value="Genomic_DNA"/>
</dbReference>
<dbReference type="SUPFAM" id="SSF69118">
    <property type="entry name" value="AhpD-like"/>
    <property type="match status" value="1"/>
</dbReference>
<proteinExistence type="predicted"/>
<organism evidence="2">
    <name type="scientific">marine metagenome</name>
    <dbReference type="NCBI Taxonomy" id="408172"/>
    <lineage>
        <taxon>unclassified sequences</taxon>
        <taxon>metagenomes</taxon>
        <taxon>ecological metagenomes</taxon>
    </lineage>
</organism>
<evidence type="ECO:0000259" key="1">
    <source>
        <dbReference type="Pfam" id="PF02627"/>
    </source>
</evidence>
<dbReference type="InterPro" id="IPR003779">
    <property type="entry name" value="CMD-like"/>
</dbReference>
<dbReference type="GO" id="GO:0051920">
    <property type="term" value="F:peroxiredoxin activity"/>
    <property type="evidence" value="ECO:0007669"/>
    <property type="project" value="InterPro"/>
</dbReference>
<feature type="non-terminal residue" evidence="2">
    <location>
        <position position="1"/>
    </location>
</feature>
<sequence length="223" mass="24783">VPRLRQVRRDDLHPGAEPVFQLVFGDRDPVDEPGTDTGTPGDWWTTFALVPDVFDHAVAGLALYRSPRRVLDPQLRELGQTRVGWCVGSRFVYSQHCKSCRTVGLTEEQIAAIPSWETAGCFDAVQRAVLAYTDCLGSQHGRVPDGLFDALSEHLSDEEILELTYIVATYGMHGVISRALRLEYDADEDQPLVEVPGDHTSLGVAHTRDRVRAILDERGTTED</sequence>